<feature type="transmembrane region" description="Helical" evidence="11">
    <location>
        <begin position="123"/>
        <end position="143"/>
    </location>
</feature>
<evidence type="ECO:0000256" key="2">
    <source>
        <dbReference type="ARBA" id="ARBA00004141"/>
    </source>
</evidence>
<keyword evidence="4" id="KW-0349">Heme</keyword>
<organism evidence="13 14">
    <name type="scientific">Claviceps aff. purpurea</name>
    <dbReference type="NCBI Taxonomy" id="1967640"/>
    <lineage>
        <taxon>Eukaryota</taxon>
        <taxon>Fungi</taxon>
        <taxon>Dikarya</taxon>
        <taxon>Ascomycota</taxon>
        <taxon>Pezizomycotina</taxon>
        <taxon>Sordariomycetes</taxon>
        <taxon>Hypocreomycetidae</taxon>
        <taxon>Hypocreales</taxon>
        <taxon>Clavicipitaceae</taxon>
        <taxon>Claviceps</taxon>
    </lineage>
</organism>
<keyword evidence="9" id="KW-0408">Iron</keyword>
<dbReference type="GO" id="GO:0046872">
    <property type="term" value="F:metal ion binding"/>
    <property type="evidence" value="ECO:0007669"/>
    <property type="project" value="UniProtKB-KW"/>
</dbReference>
<feature type="transmembrane region" description="Helical" evidence="11">
    <location>
        <begin position="227"/>
        <end position="247"/>
    </location>
</feature>
<feature type="domain" description="Cytochrome b561" evidence="12">
    <location>
        <begin position="55"/>
        <end position="253"/>
    </location>
</feature>
<dbReference type="PROSITE" id="PS50939">
    <property type="entry name" value="CYTOCHROME_B561"/>
    <property type="match status" value="1"/>
</dbReference>
<dbReference type="GO" id="GO:0140575">
    <property type="term" value="F:transmembrane monodehydroascorbate reductase activity"/>
    <property type="evidence" value="ECO:0007669"/>
    <property type="project" value="InterPro"/>
</dbReference>
<keyword evidence="7" id="KW-0249">Electron transport</keyword>
<keyword evidence="14" id="KW-1185">Reference proteome</keyword>
<evidence type="ECO:0000256" key="3">
    <source>
        <dbReference type="ARBA" id="ARBA00022448"/>
    </source>
</evidence>
<evidence type="ECO:0000256" key="10">
    <source>
        <dbReference type="ARBA" id="ARBA00023136"/>
    </source>
</evidence>
<dbReference type="PANTHER" id="PTHR15422:SF45">
    <property type="entry name" value="CYTOCHROME B561 DOMAIN-CONTAINING PROTEIN"/>
    <property type="match status" value="1"/>
</dbReference>
<feature type="transmembrane region" description="Helical" evidence="11">
    <location>
        <begin position="84"/>
        <end position="103"/>
    </location>
</feature>
<evidence type="ECO:0000256" key="4">
    <source>
        <dbReference type="ARBA" id="ARBA00022617"/>
    </source>
</evidence>
<evidence type="ECO:0000313" key="13">
    <source>
        <dbReference type="EMBL" id="KAG6294233.1"/>
    </source>
</evidence>
<name>A0A9P7QFP1_9HYPO</name>
<gene>
    <name evidence="13" type="ORF">E4U09_002691</name>
</gene>
<dbReference type="Pfam" id="PF03188">
    <property type="entry name" value="Cytochrom_B561"/>
    <property type="match status" value="1"/>
</dbReference>
<evidence type="ECO:0000256" key="5">
    <source>
        <dbReference type="ARBA" id="ARBA00022692"/>
    </source>
</evidence>
<keyword evidence="3" id="KW-0813">Transport</keyword>
<keyword evidence="8 11" id="KW-1133">Transmembrane helix</keyword>
<keyword evidence="5 11" id="KW-0812">Transmembrane</keyword>
<proteinExistence type="predicted"/>
<dbReference type="Proteomes" id="UP000707071">
    <property type="component" value="Unassembled WGS sequence"/>
</dbReference>
<feature type="transmembrane region" description="Helical" evidence="11">
    <location>
        <begin position="56"/>
        <end position="78"/>
    </location>
</feature>
<keyword evidence="6" id="KW-0479">Metal-binding</keyword>
<dbReference type="InterPro" id="IPR006593">
    <property type="entry name" value="Cyt_b561/ferric_Rdtase_TM"/>
</dbReference>
<dbReference type="PANTHER" id="PTHR15422">
    <property type="entry name" value="OS05G0565100 PROTEIN"/>
    <property type="match status" value="1"/>
</dbReference>
<protein>
    <recommendedName>
        <fullName evidence="12">Cytochrome b561 domain-containing protein</fullName>
    </recommendedName>
</protein>
<comment type="caution">
    <text evidence="13">The sequence shown here is derived from an EMBL/GenBank/DDBJ whole genome shotgun (WGS) entry which is preliminary data.</text>
</comment>
<keyword evidence="10 11" id="KW-0472">Membrane</keyword>
<dbReference type="SMART" id="SM00665">
    <property type="entry name" value="B561"/>
    <property type="match status" value="1"/>
</dbReference>
<accession>A0A9P7QFP1</accession>
<evidence type="ECO:0000259" key="12">
    <source>
        <dbReference type="PROSITE" id="PS50939"/>
    </source>
</evidence>
<dbReference type="AlphaFoldDB" id="A0A9P7QFP1"/>
<evidence type="ECO:0000256" key="6">
    <source>
        <dbReference type="ARBA" id="ARBA00022723"/>
    </source>
</evidence>
<evidence type="ECO:0000256" key="8">
    <source>
        <dbReference type="ARBA" id="ARBA00022989"/>
    </source>
</evidence>
<dbReference type="InterPro" id="IPR045150">
    <property type="entry name" value="CYB561D1/2"/>
</dbReference>
<feature type="transmembrane region" description="Helical" evidence="11">
    <location>
        <begin position="202"/>
        <end position="221"/>
    </location>
</feature>
<dbReference type="GO" id="GO:0016020">
    <property type="term" value="C:membrane"/>
    <property type="evidence" value="ECO:0007669"/>
    <property type="project" value="UniProtKB-SubCell"/>
</dbReference>
<dbReference type="Gene3D" id="1.20.120.1770">
    <property type="match status" value="1"/>
</dbReference>
<dbReference type="CDD" id="cd08761">
    <property type="entry name" value="Cyt_b561_CYB561D2_like"/>
    <property type="match status" value="1"/>
</dbReference>
<evidence type="ECO:0000256" key="11">
    <source>
        <dbReference type="SAM" id="Phobius"/>
    </source>
</evidence>
<evidence type="ECO:0000256" key="9">
    <source>
        <dbReference type="ARBA" id="ARBA00023004"/>
    </source>
</evidence>
<evidence type="ECO:0000256" key="7">
    <source>
        <dbReference type="ARBA" id="ARBA00022982"/>
    </source>
</evidence>
<evidence type="ECO:0000313" key="14">
    <source>
        <dbReference type="Proteomes" id="UP000707071"/>
    </source>
</evidence>
<feature type="transmembrane region" description="Helical" evidence="11">
    <location>
        <begin position="158"/>
        <end position="181"/>
    </location>
</feature>
<sequence length="281" mass="29992">MASATGIPERVSSEEAIAHNGAEQEEAVAHNGAETEPLLGKPGDAMLPATASIMQSYFIGTGIVAELGIIILCLNIWAHIWMNPVIFFSGHPIAMTIALFILVQSILTLQPISTPRQKRLGQYIHASLNLVAFAGLVTGAVIIEVNKVRGRGPHFHSLHAYVGVITLLLITGQYLVGFTMWATPGLYGGVDNAKKLYKYHRYGGYVVLVLLLTAVCTAMKTDYVVGVLGIGVWGVVVSAVLVLVGVLPRIQKQKLGLGVRRSVGADEREGASPEAEGGVFR</sequence>
<reference evidence="13 14" key="1">
    <citation type="journal article" date="2020" name="bioRxiv">
        <title>Whole genome comparisons of ergot fungi reveals the divergence and evolution of species within the genus Claviceps are the result of varying mechanisms driving genome evolution and host range expansion.</title>
        <authorList>
            <person name="Wyka S.A."/>
            <person name="Mondo S.J."/>
            <person name="Liu M."/>
            <person name="Dettman J."/>
            <person name="Nalam V."/>
            <person name="Broders K.D."/>
        </authorList>
    </citation>
    <scope>NUCLEOTIDE SEQUENCE [LARGE SCALE GENOMIC DNA]</scope>
    <source>
        <strain evidence="13 14">Clav52</strain>
    </source>
</reference>
<dbReference type="EMBL" id="SRRH01000224">
    <property type="protein sequence ID" value="KAG6294233.1"/>
    <property type="molecule type" value="Genomic_DNA"/>
</dbReference>
<comment type="subcellular location">
    <subcellularLocation>
        <location evidence="2">Membrane</location>
        <topology evidence="2">Multi-pass membrane protein</topology>
    </subcellularLocation>
</comment>
<evidence type="ECO:0000256" key="1">
    <source>
        <dbReference type="ARBA" id="ARBA00001970"/>
    </source>
</evidence>
<comment type="cofactor">
    <cofactor evidence="1">
        <name>heme b</name>
        <dbReference type="ChEBI" id="CHEBI:60344"/>
    </cofactor>
</comment>